<dbReference type="OrthoDB" id="1640114at2"/>
<dbReference type="RefSeq" id="WP_008825650.1">
    <property type="nucleotide sequence ID" value="NZ_AFNU02000003.1"/>
</dbReference>
<protein>
    <submittedName>
        <fullName evidence="4">Glycoprotein 3-alpha-L-fucosyltransferase</fullName>
        <ecNumber evidence="4">2.4.1.214</ecNumber>
    </submittedName>
</protein>
<sequence length="338" mass="40006">MNEKISIICPVYNSASYLKQMINCLEFQTATDYKVYFVNDASTDQSAELLDAIHDDRIFVIHNSSNIGAQASREKGYLNATGEYVLFIDSDDYLELDALEKIMCKIKSEAPDIIIYDYRIISEDNKKLYTFYNSTLLYREQFPTNVKTHKELLLSKPGFINKCFKRTLLDRFVTFPNLRIAQDLASVPILIQHAKRISYINEPIYNYRYVHTSISHRVTDQIKDVLLAIDHLREQIDDVYKEELEFIALSHILFQISKLPKLNDATKRHAIYNEFKCYIKTHFPNYKRNKYLKKRGFHRIIAFVFLNETLFFNRLFKWALDSIKGNEFLNTRIYRFDK</sequence>
<evidence type="ECO:0000313" key="5">
    <source>
        <dbReference type="Proteomes" id="UP000005707"/>
    </source>
</evidence>
<reference evidence="4 5" key="1">
    <citation type="journal article" date="2011" name="J. Bacteriol.">
        <title>Genome sequence of Haloplasma contractile, an unusual contractile bacterium from a deep-sea anoxic brine lake.</title>
        <authorList>
            <person name="Antunes A."/>
            <person name="Alam I."/>
            <person name="El Dorry H."/>
            <person name="Siam R."/>
            <person name="Robertson A."/>
            <person name="Bajic V.B."/>
            <person name="Stingl U."/>
        </authorList>
    </citation>
    <scope>NUCLEOTIDE SEQUENCE [LARGE SCALE GENOMIC DNA]</scope>
    <source>
        <strain evidence="4 5">SSD-17B</strain>
    </source>
</reference>
<dbReference type="SUPFAM" id="SSF53448">
    <property type="entry name" value="Nucleotide-diphospho-sugar transferases"/>
    <property type="match status" value="1"/>
</dbReference>
<organism evidence="4 5">
    <name type="scientific">Haloplasma contractile SSD-17B</name>
    <dbReference type="NCBI Taxonomy" id="1033810"/>
    <lineage>
        <taxon>Bacteria</taxon>
        <taxon>Bacillati</taxon>
        <taxon>Mycoplasmatota</taxon>
        <taxon>Mollicutes</taxon>
        <taxon>Haloplasmatales</taxon>
        <taxon>Haloplasmataceae</taxon>
        <taxon>Haloplasma</taxon>
    </lineage>
</organism>
<dbReference type="InterPro" id="IPR001173">
    <property type="entry name" value="Glyco_trans_2-like"/>
</dbReference>
<keyword evidence="5" id="KW-1185">Reference proteome</keyword>
<name>F7Q1K6_9MOLU</name>
<evidence type="ECO:0000256" key="2">
    <source>
        <dbReference type="ARBA" id="ARBA00022679"/>
    </source>
</evidence>
<keyword evidence="2 4" id="KW-0808">Transferase</keyword>
<comment type="caution">
    <text evidence="4">The sequence shown here is derived from an EMBL/GenBank/DDBJ whole genome shotgun (WGS) entry which is preliminary data.</text>
</comment>
<dbReference type="InterPro" id="IPR029044">
    <property type="entry name" value="Nucleotide-diphossugar_trans"/>
</dbReference>
<evidence type="ECO:0000313" key="4">
    <source>
        <dbReference type="EMBL" id="ERJ12937.1"/>
    </source>
</evidence>
<dbReference type="Gene3D" id="3.90.550.10">
    <property type="entry name" value="Spore Coat Polysaccharide Biosynthesis Protein SpsA, Chain A"/>
    <property type="match status" value="1"/>
</dbReference>
<evidence type="ECO:0000259" key="3">
    <source>
        <dbReference type="Pfam" id="PF00535"/>
    </source>
</evidence>
<dbReference type="InParanoid" id="F7Q1K6"/>
<dbReference type="CDD" id="cd00761">
    <property type="entry name" value="Glyco_tranf_GTA_type"/>
    <property type="match status" value="1"/>
</dbReference>
<dbReference type="Proteomes" id="UP000005707">
    <property type="component" value="Unassembled WGS sequence"/>
</dbReference>
<dbReference type="PANTHER" id="PTHR22916">
    <property type="entry name" value="GLYCOSYLTRANSFERASE"/>
    <property type="match status" value="1"/>
</dbReference>
<dbReference type="FunCoup" id="F7Q1K6">
    <property type="interactions" value="85"/>
</dbReference>
<keyword evidence="1 4" id="KW-0328">Glycosyltransferase</keyword>
<gene>
    <name evidence="4" type="ORF">HLPCO_001277</name>
</gene>
<feature type="domain" description="Glycosyltransferase 2-like" evidence="3">
    <location>
        <begin position="6"/>
        <end position="143"/>
    </location>
</feature>
<dbReference type="AlphaFoldDB" id="F7Q1K6"/>
<accession>F7Q1K6</accession>
<dbReference type="EC" id="2.4.1.214" evidence="4"/>
<dbReference type="EMBL" id="AFNU02000003">
    <property type="protein sequence ID" value="ERJ12937.1"/>
    <property type="molecule type" value="Genomic_DNA"/>
</dbReference>
<reference evidence="4 5" key="2">
    <citation type="journal article" date="2013" name="PLoS ONE">
        <title>INDIGO - INtegrated Data Warehouse of MIcrobial GenOmes with Examples from the Red Sea Extremophiles.</title>
        <authorList>
            <person name="Alam I."/>
            <person name="Antunes A."/>
            <person name="Kamau A.A."/>
            <person name="Ba Alawi W."/>
            <person name="Kalkatawi M."/>
            <person name="Stingl U."/>
            <person name="Bajic V.B."/>
        </authorList>
    </citation>
    <scope>NUCLEOTIDE SEQUENCE [LARGE SCALE GENOMIC DNA]</scope>
    <source>
        <strain evidence="4 5">SSD-17B</strain>
    </source>
</reference>
<evidence type="ECO:0000256" key="1">
    <source>
        <dbReference type="ARBA" id="ARBA00022676"/>
    </source>
</evidence>
<dbReference type="eggNOG" id="COG0463">
    <property type="taxonomic scope" value="Bacteria"/>
</dbReference>
<proteinExistence type="predicted"/>
<dbReference type="Pfam" id="PF00535">
    <property type="entry name" value="Glycos_transf_2"/>
    <property type="match status" value="1"/>
</dbReference>
<dbReference type="GO" id="GO:0018392">
    <property type="term" value="F:glycoprotein 3-alpha-L-fucosyltransferase activity"/>
    <property type="evidence" value="ECO:0007669"/>
    <property type="project" value="UniProtKB-EC"/>
</dbReference>
<dbReference type="STRING" id="1033810.HLPCO_001277"/>
<dbReference type="PANTHER" id="PTHR22916:SF51">
    <property type="entry name" value="GLYCOSYLTRANSFERASE EPSH-RELATED"/>
    <property type="match status" value="1"/>
</dbReference>